<dbReference type="GO" id="GO:0000492">
    <property type="term" value="P:box C/D snoRNP assembly"/>
    <property type="evidence" value="ECO:0007669"/>
    <property type="project" value="TreeGrafter"/>
</dbReference>
<keyword evidence="1" id="KW-0597">Phosphoprotein</keyword>
<dbReference type="InterPro" id="IPR007529">
    <property type="entry name" value="Znf_HIT"/>
</dbReference>
<evidence type="ECO:0000313" key="11">
    <source>
        <dbReference type="Proteomes" id="UP000807353"/>
    </source>
</evidence>
<keyword evidence="11" id="KW-1185">Reference proteome</keyword>
<evidence type="ECO:0000313" key="10">
    <source>
        <dbReference type="EMBL" id="KAF9468872.1"/>
    </source>
</evidence>
<dbReference type="GO" id="GO:0005634">
    <property type="term" value="C:nucleus"/>
    <property type="evidence" value="ECO:0007669"/>
    <property type="project" value="TreeGrafter"/>
</dbReference>
<dbReference type="GO" id="GO:0048254">
    <property type="term" value="P:snoRNA localization"/>
    <property type="evidence" value="ECO:0007669"/>
    <property type="project" value="TreeGrafter"/>
</dbReference>
<dbReference type="InterPro" id="IPR057721">
    <property type="entry name" value="BCD1_alpha/beta"/>
</dbReference>
<evidence type="ECO:0000256" key="8">
    <source>
        <dbReference type="SAM" id="MobiDB-lite"/>
    </source>
</evidence>
<dbReference type="GO" id="GO:0070761">
    <property type="term" value="C:pre-snoRNP complex"/>
    <property type="evidence" value="ECO:0007669"/>
    <property type="project" value="TreeGrafter"/>
</dbReference>
<name>A0A9P5YF82_9AGAR</name>
<protein>
    <recommendedName>
        <fullName evidence="9">HIT-type domain-containing protein</fullName>
    </recommendedName>
</protein>
<keyword evidence="2" id="KW-0479">Metal-binding</keyword>
<comment type="caution">
    <text evidence="10">The sequence shown here is derived from an EMBL/GenBank/DDBJ whole genome shotgun (WGS) entry which is preliminary data.</text>
</comment>
<proteinExistence type="inferred from homology"/>
<evidence type="ECO:0000259" key="9">
    <source>
        <dbReference type="PROSITE" id="PS51083"/>
    </source>
</evidence>
<evidence type="ECO:0000256" key="4">
    <source>
        <dbReference type="ARBA" id="ARBA00022833"/>
    </source>
</evidence>
<dbReference type="EMBL" id="MU150231">
    <property type="protein sequence ID" value="KAF9468872.1"/>
    <property type="molecule type" value="Genomic_DNA"/>
</dbReference>
<feature type="compositionally biased region" description="Acidic residues" evidence="8">
    <location>
        <begin position="369"/>
        <end position="398"/>
    </location>
</feature>
<feature type="region of interest" description="Disordered" evidence="8">
    <location>
        <begin position="107"/>
        <end position="134"/>
    </location>
</feature>
<dbReference type="PANTHER" id="PTHR13483">
    <property type="entry name" value="BOX C_D SNORNA PROTEIN 1-RELATED"/>
    <property type="match status" value="1"/>
</dbReference>
<comment type="function">
    <text evidence="5">Required for box C/D snoRNAs accumulation involved in snoRNA processing, snoRNA transport to the nucleolus and ribosome biogenesis.</text>
</comment>
<dbReference type="Pfam" id="PF25790">
    <property type="entry name" value="BCD1"/>
    <property type="match status" value="1"/>
</dbReference>
<keyword evidence="3 7" id="KW-0863">Zinc-finger</keyword>
<comment type="similarity">
    <text evidence="6">Belongs to the BCD1 family.</text>
</comment>
<feature type="domain" description="HIT-type" evidence="9">
    <location>
        <begin position="26"/>
        <end position="59"/>
    </location>
</feature>
<evidence type="ECO:0000256" key="6">
    <source>
        <dbReference type="ARBA" id="ARBA00049654"/>
    </source>
</evidence>
<gene>
    <name evidence="10" type="ORF">BDZ94DRAFT_1244800</name>
</gene>
<dbReference type="SUPFAM" id="SSF144232">
    <property type="entry name" value="HIT/MYND zinc finger-like"/>
    <property type="match status" value="1"/>
</dbReference>
<evidence type="ECO:0000256" key="1">
    <source>
        <dbReference type="ARBA" id="ARBA00022553"/>
    </source>
</evidence>
<dbReference type="OrthoDB" id="272357at2759"/>
<evidence type="ECO:0000256" key="7">
    <source>
        <dbReference type="PROSITE-ProRule" id="PRU00453"/>
    </source>
</evidence>
<dbReference type="GO" id="GO:0008270">
    <property type="term" value="F:zinc ion binding"/>
    <property type="evidence" value="ECO:0007669"/>
    <property type="project" value="UniProtKB-UniRule"/>
</dbReference>
<dbReference type="Pfam" id="PF04438">
    <property type="entry name" value="zf-HIT"/>
    <property type="match status" value="1"/>
</dbReference>
<evidence type="ECO:0000256" key="2">
    <source>
        <dbReference type="ARBA" id="ARBA00022723"/>
    </source>
</evidence>
<dbReference type="InterPro" id="IPR051639">
    <property type="entry name" value="BCD1"/>
</dbReference>
<dbReference type="PROSITE" id="PS51083">
    <property type="entry name" value="ZF_HIT"/>
    <property type="match status" value="1"/>
</dbReference>
<dbReference type="Gene3D" id="3.30.60.190">
    <property type="match status" value="1"/>
</dbReference>
<organism evidence="10 11">
    <name type="scientific">Collybia nuda</name>
    <dbReference type="NCBI Taxonomy" id="64659"/>
    <lineage>
        <taxon>Eukaryota</taxon>
        <taxon>Fungi</taxon>
        <taxon>Dikarya</taxon>
        <taxon>Basidiomycota</taxon>
        <taxon>Agaricomycotina</taxon>
        <taxon>Agaricomycetes</taxon>
        <taxon>Agaricomycetidae</taxon>
        <taxon>Agaricales</taxon>
        <taxon>Tricholomatineae</taxon>
        <taxon>Clitocybaceae</taxon>
        <taxon>Collybia</taxon>
    </lineage>
</organism>
<sequence length="436" mass="48204">MAGVLSPIDSLQSTVTSEPAPIRPLCTICNHHSIYTCPGCSTRTCSLLCSSNHKSTTGCTGQRNKAAYVPMNRYGWGTMMDDYVFLEDVGRRVGDWGKEIIKGGFTMKNPNTRGGEGRGRDISSRWRGRNGGNTKRDTLKIQLEARDIDMDLLPIGMERRRVNQSSWDIKNHTAILTIEYNFYPPINPLAPSSQHRDPPFTILTHKNSMNKPLLTLLQTVITERANYRKEGACPSWIQSLVLPDSDDPESFTPPQCVMTARIDPLTVVGPAKAAFHRLDPSKTLDVLLRNTHFVEFPTIEVWEEFRGTIVDAQGAVTQELEEEPKSKRRKLSTKAGKKAMTGLLGGYGSESEGGEGTQNVLALLGGYAESDEDTGPVNDQDDLGDEDADGDTDDEAELDPATLLDLVREVQGSERWLNDIADDDMVDWGDDLGENE</sequence>
<reference evidence="10" key="1">
    <citation type="submission" date="2020-11" db="EMBL/GenBank/DDBJ databases">
        <authorList>
            <consortium name="DOE Joint Genome Institute"/>
            <person name="Ahrendt S."/>
            <person name="Riley R."/>
            <person name="Andreopoulos W."/>
            <person name="Labutti K."/>
            <person name="Pangilinan J."/>
            <person name="Ruiz-Duenas F.J."/>
            <person name="Barrasa J.M."/>
            <person name="Sanchez-Garcia M."/>
            <person name="Camarero S."/>
            <person name="Miyauchi S."/>
            <person name="Serrano A."/>
            <person name="Linde D."/>
            <person name="Babiker R."/>
            <person name="Drula E."/>
            <person name="Ayuso-Fernandez I."/>
            <person name="Pacheco R."/>
            <person name="Padilla G."/>
            <person name="Ferreira P."/>
            <person name="Barriuso J."/>
            <person name="Kellner H."/>
            <person name="Castanera R."/>
            <person name="Alfaro M."/>
            <person name="Ramirez L."/>
            <person name="Pisabarro A.G."/>
            <person name="Kuo A."/>
            <person name="Tritt A."/>
            <person name="Lipzen A."/>
            <person name="He G."/>
            <person name="Yan M."/>
            <person name="Ng V."/>
            <person name="Cullen D."/>
            <person name="Martin F."/>
            <person name="Rosso M.-N."/>
            <person name="Henrissat B."/>
            <person name="Hibbett D."/>
            <person name="Martinez A.T."/>
            <person name="Grigoriev I.V."/>
        </authorList>
    </citation>
    <scope>NUCLEOTIDE SEQUENCE</scope>
    <source>
        <strain evidence="10">CBS 247.69</strain>
    </source>
</reference>
<keyword evidence="4" id="KW-0862">Zinc</keyword>
<feature type="region of interest" description="Disordered" evidence="8">
    <location>
        <begin position="369"/>
        <end position="402"/>
    </location>
</feature>
<evidence type="ECO:0000256" key="3">
    <source>
        <dbReference type="ARBA" id="ARBA00022771"/>
    </source>
</evidence>
<dbReference type="CDD" id="cd23023">
    <property type="entry name" value="zf-HIT_BCD1"/>
    <property type="match status" value="1"/>
</dbReference>
<dbReference type="GO" id="GO:0000463">
    <property type="term" value="P:maturation of LSU-rRNA from tricistronic rRNA transcript (SSU-rRNA, 5.8S rRNA, LSU-rRNA)"/>
    <property type="evidence" value="ECO:0007669"/>
    <property type="project" value="TreeGrafter"/>
</dbReference>
<accession>A0A9P5YF82</accession>
<dbReference type="PANTHER" id="PTHR13483:SF3">
    <property type="entry name" value="BOX C_D SNORNA PROTEIN 1"/>
    <property type="match status" value="1"/>
</dbReference>
<dbReference type="Proteomes" id="UP000807353">
    <property type="component" value="Unassembled WGS sequence"/>
</dbReference>
<dbReference type="AlphaFoldDB" id="A0A9P5YF82"/>
<feature type="compositionally biased region" description="Basic and acidic residues" evidence="8">
    <location>
        <begin position="115"/>
        <end position="124"/>
    </location>
</feature>
<evidence type="ECO:0000256" key="5">
    <source>
        <dbReference type="ARBA" id="ARBA00049598"/>
    </source>
</evidence>